<proteinExistence type="predicted"/>
<dbReference type="STRING" id="82805.SAMN04487998_3785"/>
<dbReference type="PANTHER" id="PTHR43031:SF16">
    <property type="entry name" value="OXIDOREDUCTASE"/>
    <property type="match status" value="1"/>
</dbReference>
<dbReference type="RefSeq" id="WP_092774285.1">
    <property type="nucleotide sequence ID" value="NZ_FOHS01000008.1"/>
</dbReference>
<dbReference type="Pfam" id="PF00581">
    <property type="entry name" value="Rhodanese"/>
    <property type="match status" value="1"/>
</dbReference>
<dbReference type="EMBL" id="FOHS01000008">
    <property type="protein sequence ID" value="SEU07929.1"/>
    <property type="molecule type" value="Genomic_DNA"/>
</dbReference>
<keyword evidence="1" id="KW-0732">Signal</keyword>
<evidence type="ECO:0000313" key="3">
    <source>
        <dbReference type="EMBL" id="SEU07929.1"/>
    </source>
</evidence>
<name>A0A1I0JD89_9BACT</name>
<dbReference type="PROSITE" id="PS50206">
    <property type="entry name" value="RHODANESE_3"/>
    <property type="match status" value="1"/>
</dbReference>
<organism evidence="3 4">
    <name type="scientific">Hymenobacter actinosclerus</name>
    <dbReference type="NCBI Taxonomy" id="82805"/>
    <lineage>
        <taxon>Bacteria</taxon>
        <taxon>Pseudomonadati</taxon>
        <taxon>Bacteroidota</taxon>
        <taxon>Cytophagia</taxon>
        <taxon>Cytophagales</taxon>
        <taxon>Hymenobacteraceae</taxon>
        <taxon>Hymenobacter</taxon>
    </lineage>
</organism>
<dbReference type="InterPro" id="IPR036873">
    <property type="entry name" value="Rhodanese-like_dom_sf"/>
</dbReference>
<feature type="signal peptide" evidence="1">
    <location>
        <begin position="1"/>
        <end position="33"/>
    </location>
</feature>
<dbReference type="PROSITE" id="PS51257">
    <property type="entry name" value="PROKAR_LIPOPROTEIN"/>
    <property type="match status" value="1"/>
</dbReference>
<keyword evidence="3" id="KW-0808">Transferase</keyword>
<evidence type="ECO:0000313" key="4">
    <source>
        <dbReference type="Proteomes" id="UP000198697"/>
    </source>
</evidence>
<dbReference type="Gene3D" id="3.40.250.10">
    <property type="entry name" value="Rhodanese-like domain"/>
    <property type="match status" value="1"/>
</dbReference>
<dbReference type="PANTHER" id="PTHR43031">
    <property type="entry name" value="FAD-DEPENDENT OXIDOREDUCTASE"/>
    <property type="match status" value="1"/>
</dbReference>
<evidence type="ECO:0000256" key="1">
    <source>
        <dbReference type="SAM" id="SignalP"/>
    </source>
</evidence>
<dbReference type="AlphaFoldDB" id="A0A1I0JD89"/>
<dbReference type="NCBIfam" id="NF045521">
    <property type="entry name" value="rhoda_near_glyco"/>
    <property type="match status" value="1"/>
</dbReference>
<gene>
    <name evidence="3" type="ORF">SAMN04487998_3785</name>
</gene>
<dbReference type="SUPFAM" id="SSF52821">
    <property type="entry name" value="Rhodanese/Cell cycle control phosphatase"/>
    <property type="match status" value="1"/>
</dbReference>
<accession>A0A1I0JD89</accession>
<dbReference type="GO" id="GO:0016740">
    <property type="term" value="F:transferase activity"/>
    <property type="evidence" value="ECO:0007669"/>
    <property type="project" value="UniProtKB-KW"/>
</dbReference>
<dbReference type="InterPro" id="IPR050229">
    <property type="entry name" value="GlpE_sulfurtransferase"/>
</dbReference>
<dbReference type="OrthoDB" id="598065at2"/>
<dbReference type="InterPro" id="IPR001763">
    <property type="entry name" value="Rhodanese-like_dom"/>
</dbReference>
<feature type="chain" id="PRO_5011486495" evidence="1">
    <location>
        <begin position="34"/>
        <end position="197"/>
    </location>
</feature>
<feature type="domain" description="Rhodanese" evidence="2">
    <location>
        <begin position="78"/>
        <end position="167"/>
    </location>
</feature>
<keyword evidence="4" id="KW-1185">Reference proteome</keyword>
<sequence length="197" mass="21992">MKSVLFSFPQLLCGRRLLATGLLLLLMSTSSCGQSPAAKADHSMTAYDRMLGLLYKNTVPTIQPKALATWLHEAPTAGRADVLLLDTRTQPEYEVSHLRGARFVNYEHYRDLKLAGVPRTRPIVVYCTVGARSEEVGTWLKQQGYTNVQNLYGGIFQWLNDGEGVVNAKGPTADVHPYSLLWRPWLKTGNPVYEAKQ</sequence>
<dbReference type="SMART" id="SM00450">
    <property type="entry name" value="RHOD"/>
    <property type="match status" value="1"/>
</dbReference>
<dbReference type="CDD" id="cd00158">
    <property type="entry name" value="RHOD"/>
    <property type="match status" value="1"/>
</dbReference>
<evidence type="ECO:0000259" key="2">
    <source>
        <dbReference type="PROSITE" id="PS50206"/>
    </source>
</evidence>
<dbReference type="Proteomes" id="UP000198697">
    <property type="component" value="Unassembled WGS sequence"/>
</dbReference>
<protein>
    <submittedName>
        <fullName evidence="3">Rhodanese-related sulfurtransferase</fullName>
    </submittedName>
</protein>
<reference evidence="4" key="1">
    <citation type="submission" date="2016-10" db="EMBL/GenBank/DDBJ databases">
        <authorList>
            <person name="Varghese N."/>
            <person name="Submissions S."/>
        </authorList>
    </citation>
    <scope>NUCLEOTIDE SEQUENCE [LARGE SCALE GENOMIC DNA]</scope>
    <source>
        <strain evidence="4">DSM 15310</strain>
    </source>
</reference>